<dbReference type="EMBL" id="NAJQ01000250">
    <property type="protein sequence ID" value="TKA73807.1"/>
    <property type="molecule type" value="Genomic_DNA"/>
</dbReference>
<organism evidence="2 3">
    <name type="scientific">Friedmanniomyces simplex</name>
    <dbReference type="NCBI Taxonomy" id="329884"/>
    <lineage>
        <taxon>Eukaryota</taxon>
        <taxon>Fungi</taxon>
        <taxon>Dikarya</taxon>
        <taxon>Ascomycota</taxon>
        <taxon>Pezizomycotina</taxon>
        <taxon>Dothideomycetes</taxon>
        <taxon>Dothideomycetidae</taxon>
        <taxon>Mycosphaerellales</taxon>
        <taxon>Teratosphaeriaceae</taxon>
        <taxon>Friedmanniomyces</taxon>
    </lineage>
</organism>
<reference evidence="2 3" key="1">
    <citation type="submission" date="2017-03" db="EMBL/GenBank/DDBJ databases">
        <title>Genomes of endolithic fungi from Antarctica.</title>
        <authorList>
            <person name="Coleine C."/>
            <person name="Masonjones S."/>
            <person name="Stajich J.E."/>
        </authorList>
    </citation>
    <scope>NUCLEOTIDE SEQUENCE [LARGE SCALE GENOMIC DNA]</scope>
    <source>
        <strain evidence="2 3">CCFEE 5184</strain>
    </source>
</reference>
<feature type="compositionally biased region" description="Polar residues" evidence="1">
    <location>
        <begin position="47"/>
        <end position="69"/>
    </location>
</feature>
<dbReference type="STRING" id="329884.A0A4U0XCY8"/>
<dbReference type="Proteomes" id="UP000309340">
    <property type="component" value="Unassembled WGS sequence"/>
</dbReference>
<evidence type="ECO:0000256" key="1">
    <source>
        <dbReference type="SAM" id="MobiDB-lite"/>
    </source>
</evidence>
<dbReference type="GO" id="GO:0070762">
    <property type="term" value="C:nuclear pore transmembrane ring"/>
    <property type="evidence" value="ECO:0007669"/>
    <property type="project" value="TreeGrafter"/>
</dbReference>
<feature type="compositionally biased region" description="Gly residues" evidence="1">
    <location>
        <begin position="247"/>
        <end position="260"/>
    </location>
</feature>
<dbReference type="PANTHER" id="PTHR28003">
    <property type="entry name" value="NUCLEOPORIN POM34"/>
    <property type="match status" value="1"/>
</dbReference>
<feature type="compositionally biased region" description="Low complexity" evidence="1">
    <location>
        <begin position="232"/>
        <end position="241"/>
    </location>
</feature>
<dbReference type="PANTHER" id="PTHR28003:SF1">
    <property type="entry name" value="NUCLEOPORIN POM34"/>
    <property type="match status" value="1"/>
</dbReference>
<dbReference type="GO" id="GO:0006606">
    <property type="term" value="P:protein import into nucleus"/>
    <property type="evidence" value="ECO:0007669"/>
    <property type="project" value="TreeGrafter"/>
</dbReference>
<feature type="region of interest" description="Disordered" evidence="1">
    <location>
        <begin position="43"/>
        <end position="79"/>
    </location>
</feature>
<gene>
    <name evidence="2" type="ORF">B0A55_05532</name>
</gene>
<evidence type="ECO:0000313" key="2">
    <source>
        <dbReference type="EMBL" id="TKA73807.1"/>
    </source>
</evidence>
<proteinExistence type="predicted"/>
<dbReference type="Pfam" id="PF08058">
    <property type="entry name" value="NPCC"/>
    <property type="match status" value="1"/>
</dbReference>
<dbReference type="InterPro" id="IPR012578">
    <property type="entry name" value="Nucl_pore_cmplx"/>
</dbReference>
<feature type="region of interest" description="Disordered" evidence="1">
    <location>
        <begin position="161"/>
        <end position="292"/>
    </location>
</feature>
<feature type="compositionally biased region" description="Polar residues" evidence="1">
    <location>
        <begin position="178"/>
        <end position="213"/>
    </location>
</feature>
<feature type="region of interest" description="Disordered" evidence="1">
    <location>
        <begin position="1"/>
        <end position="26"/>
    </location>
</feature>
<dbReference type="GO" id="GO:0030474">
    <property type="term" value="P:spindle pole body duplication"/>
    <property type="evidence" value="ECO:0007669"/>
    <property type="project" value="TreeGrafter"/>
</dbReference>
<feature type="compositionally biased region" description="Polar residues" evidence="1">
    <location>
        <begin position="220"/>
        <end position="231"/>
    </location>
</feature>
<evidence type="ECO:0000313" key="3">
    <source>
        <dbReference type="Proteomes" id="UP000309340"/>
    </source>
</evidence>
<keyword evidence="3" id="KW-1185">Reference proteome</keyword>
<dbReference type="AlphaFoldDB" id="A0A4U0XCY8"/>
<name>A0A4U0XCY8_9PEZI</name>
<accession>A0A4U0XCY8</accession>
<protein>
    <recommendedName>
        <fullName evidence="4">Nuclear pore complex component</fullName>
    </recommendedName>
</protein>
<sequence>MSSTSLVQRIPSASTAANALTPSSNSKLASPIATAVSLLPNLGLTPQRGNSNGNRISTSQQPSTPQHNASPAVATPGQWQHPRYQEVIQRQSANRFDASNMRIVGMNAGFILASPPATWLLAAEPYSTYTLLALRLFFALNITLAFAPLLKPKDNCDDVPLTPSQRQLLGLPPMSRPATPQEQQQYVTPPRYSRSTTPQSNTSSLRANASGSPLSGRPLESSTSQLRQRSVSGSPGPGQSPLIYGLRSGGGGGGSGGGGRRTSFQSSPLSTPEFDAAGSISTPTKSGKASVGLNSKWLYEKGRGSPRSSFGGLGGFGGGGSVFN</sequence>
<evidence type="ECO:0008006" key="4">
    <source>
        <dbReference type="Google" id="ProtNLM"/>
    </source>
</evidence>
<comment type="caution">
    <text evidence="2">The sequence shown here is derived from an EMBL/GenBank/DDBJ whole genome shotgun (WGS) entry which is preliminary data.</text>
</comment>
<dbReference type="OrthoDB" id="429932at2759"/>
<dbReference type="GO" id="GO:0005640">
    <property type="term" value="C:nuclear outer membrane"/>
    <property type="evidence" value="ECO:0007669"/>
    <property type="project" value="TreeGrafter"/>
</dbReference>